<dbReference type="PANTHER" id="PTHR38471">
    <property type="entry name" value="FOUR HELIX BUNDLE PROTEIN"/>
    <property type="match status" value="1"/>
</dbReference>
<dbReference type="AlphaFoldDB" id="A0A0S7WN34"/>
<evidence type="ECO:0008006" key="3">
    <source>
        <dbReference type="Google" id="ProtNLM"/>
    </source>
</evidence>
<accession>A0A0S7WN34</accession>
<dbReference type="Proteomes" id="UP000051124">
    <property type="component" value="Unassembled WGS sequence"/>
</dbReference>
<dbReference type="PANTHER" id="PTHR38471:SF2">
    <property type="entry name" value="FOUR HELIX BUNDLE PROTEIN"/>
    <property type="match status" value="1"/>
</dbReference>
<dbReference type="SUPFAM" id="SSF158446">
    <property type="entry name" value="IVS-encoded protein-like"/>
    <property type="match status" value="1"/>
</dbReference>
<reference evidence="1 2" key="1">
    <citation type="journal article" date="2015" name="Microbiome">
        <title>Genomic resolution of linkages in carbon, nitrogen, and sulfur cycling among widespread estuary sediment bacteria.</title>
        <authorList>
            <person name="Baker B.J."/>
            <person name="Lazar C.S."/>
            <person name="Teske A.P."/>
            <person name="Dick G.J."/>
        </authorList>
    </citation>
    <scope>NUCLEOTIDE SEQUENCE [LARGE SCALE GENOMIC DNA]</scope>
    <source>
        <strain evidence="1">DG_26</strain>
    </source>
</reference>
<dbReference type="EMBL" id="LIZT01000007">
    <property type="protein sequence ID" value="KPJ51036.1"/>
    <property type="molecule type" value="Genomic_DNA"/>
</dbReference>
<dbReference type="Gene3D" id="1.20.1440.60">
    <property type="entry name" value="23S rRNA-intervening sequence"/>
    <property type="match status" value="1"/>
</dbReference>
<dbReference type="Pfam" id="PF05635">
    <property type="entry name" value="23S_rRNA_IVP"/>
    <property type="match status" value="1"/>
</dbReference>
<comment type="caution">
    <text evidence="1">The sequence shown here is derived from an EMBL/GenBank/DDBJ whole genome shotgun (WGS) entry which is preliminary data.</text>
</comment>
<dbReference type="NCBIfam" id="TIGR02436">
    <property type="entry name" value="four helix bundle protein"/>
    <property type="match status" value="1"/>
</dbReference>
<evidence type="ECO:0000313" key="1">
    <source>
        <dbReference type="EMBL" id="KPJ51036.1"/>
    </source>
</evidence>
<dbReference type="InterPro" id="IPR036583">
    <property type="entry name" value="23S_rRNA_IVS_sf"/>
</dbReference>
<name>A0A0S7WN34_UNCT6</name>
<dbReference type="InterPro" id="IPR012657">
    <property type="entry name" value="23S_rRNA-intervening_sequence"/>
</dbReference>
<sequence>MKVKRFEDLECWQEARQLRAMISKIFGNHRDRRDVILRNQIKSAALSIMANIAEGFESGTSRENVVFLTYARRSCGEVRSHLYAALDDNFIKDSDFERIYEQSVRTGKLITSFINYLRKFDSNKSLTSRRLYSKGES</sequence>
<organism evidence="1 2">
    <name type="scientific">candidate division TA06 bacterium DG_26</name>
    <dbReference type="NCBI Taxonomy" id="1703771"/>
    <lineage>
        <taxon>Bacteria</taxon>
        <taxon>Bacteria division TA06</taxon>
    </lineage>
</organism>
<evidence type="ECO:0000313" key="2">
    <source>
        <dbReference type="Proteomes" id="UP000051124"/>
    </source>
</evidence>
<gene>
    <name evidence="1" type="ORF">AMJ40_01035</name>
</gene>
<protein>
    <recommendedName>
        <fullName evidence="3">Four helix bundle protein</fullName>
    </recommendedName>
</protein>
<proteinExistence type="predicted"/>
<dbReference type="CDD" id="cd16377">
    <property type="entry name" value="23S_rRNA_IVP_like"/>
    <property type="match status" value="1"/>
</dbReference>